<dbReference type="EMBL" id="REGC01000005">
    <property type="protein sequence ID" value="RMB60793.1"/>
    <property type="molecule type" value="Genomic_DNA"/>
</dbReference>
<evidence type="ECO:0000313" key="3">
    <source>
        <dbReference type="Proteomes" id="UP000270649"/>
    </source>
</evidence>
<evidence type="ECO:0000313" key="2">
    <source>
        <dbReference type="EMBL" id="RMB60793.1"/>
    </source>
</evidence>
<dbReference type="GO" id="GO:0033499">
    <property type="term" value="P:galactose catabolic process via UDP-galactose, Leloir pathway"/>
    <property type="evidence" value="ECO:0007669"/>
    <property type="project" value="TreeGrafter"/>
</dbReference>
<dbReference type="PANTHER" id="PTHR10091">
    <property type="entry name" value="ALDOSE-1-EPIMERASE"/>
    <property type="match status" value="1"/>
</dbReference>
<keyword evidence="4" id="KW-1185">Reference proteome</keyword>
<dbReference type="GO" id="GO:0006006">
    <property type="term" value="P:glucose metabolic process"/>
    <property type="evidence" value="ECO:0007669"/>
    <property type="project" value="TreeGrafter"/>
</dbReference>
<sequence>MTGYTANEAAADIECVSISHGDYLAEIALWGGGMKSLTFRGRPLLETYKDKPPMLAGVVLAPWPNRTADGQFTWQGEHYQLDITEPERNNAIHGLAVDWWKLVEQHNDEVTLTFTVGPHNGWPWTVELKATYAVDDSGLHSHFEAVTEHTEDIPFAYGLHLFLSAQASPTSECVFNLNVDEHYLLDERKLPTGQVRPAELVDIPLNRVNWDDCFHGQGPLVAEYTADGRGVRLVMDRGLEWVQLYTPDNFPRDGDLSGKALAVEPMSAPPNALRNGIDLARLTQHKPQIFSLHVSAVEK</sequence>
<dbReference type="SUPFAM" id="SSF74650">
    <property type="entry name" value="Galactose mutarotase-like"/>
    <property type="match status" value="1"/>
</dbReference>
<dbReference type="Gene3D" id="2.70.98.10">
    <property type="match status" value="1"/>
</dbReference>
<name>A0A3M0GGR9_9CORY</name>
<dbReference type="GO" id="GO:0030246">
    <property type="term" value="F:carbohydrate binding"/>
    <property type="evidence" value="ECO:0007669"/>
    <property type="project" value="InterPro"/>
</dbReference>
<dbReference type="AlphaFoldDB" id="A0A3M0GGR9"/>
<proteinExistence type="predicted"/>
<dbReference type="GO" id="GO:0004034">
    <property type="term" value="F:aldose 1-epimerase activity"/>
    <property type="evidence" value="ECO:0007669"/>
    <property type="project" value="TreeGrafter"/>
</dbReference>
<dbReference type="InterPro" id="IPR037480">
    <property type="entry name" value="YihR-like"/>
</dbReference>
<dbReference type="InterPro" id="IPR014718">
    <property type="entry name" value="GH-type_carb-bd"/>
</dbReference>
<gene>
    <name evidence="2" type="ORF">D9543_05635</name>
    <name evidence="1" type="ORF">GWO63_010000</name>
</gene>
<dbReference type="InterPro" id="IPR008183">
    <property type="entry name" value="Aldose_1/G6P_1-epimerase"/>
</dbReference>
<reference evidence="1 4" key="2">
    <citation type="submission" date="2021-01" db="EMBL/GenBank/DDBJ databases">
        <title>Complete genome sequences of Corynebacterium macginleyi strains isolated from infectious keratitis.</title>
        <authorList>
            <person name="Sagerfors S."/>
            <person name="Poehlein A."/>
            <person name="Soderquist B."/>
            <person name="Bruggemann H."/>
        </authorList>
    </citation>
    <scope>NUCLEOTIDE SEQUENCE [LARGE SCALE GENOMIC DNA]</scope>
    <source>
        <strain evidence="1 4">12T220</strain>
    </source>
</reference>
<dbReference type="EMBL" id="JAACBX020000002">
    <property type="protein sequence ID" value="MBM0244559.1"/>
    <property type="molecule type" value="Genomic_DNA"/>
</dbReference>
<evidence type="ECO:0000313" key="4">
    <source>
        <dbReference type="Proteomes" id="UP001518680"/>
    </source>
</evidence>
<dbReference type="PANTHER" id="PTHR10091:SF0">
    <property type="entry name" value="GALACTOSE MUTAROTASE"/>
    <property type="match status" value="1"/>
</dbReference>
<protein>
    <submittedName>
        <fullName evidence="1">Aldose 1-epimerase family protein</fullName>
    </submittedName>
    <submittedName>
        <fullName evidence="2">Aldose epimerase</fullName>
    </submittedName>
</protein>
<comment type="caution">
    <text evidence="2">The sequence shown here is derived from an EMBL/GenBank/DDBJ whole genome shotgun (WGS) entry which is preliminary data.</text>
</comment>
<dbReference type="Proteomes" id="UP001518680">
    <property type="component" value="Unassembled WGS sequence"/>
</dbReference>
<dbReference type="Proteomes" id="UP000270649">
    <property type="component" value="Unassembled WGS sequence"/>
</dbReference>
<dbReference type="InterPro" id="IPR011013">
    <property type="entry name" value="Gal_mutarotase_sf_dom"/>
</dbReference>
<organism evidence="2 3">
    <name type="scientific">Corynebacterium macginleyi</name>
    <dbReference type="NCBI Taxonomy" id="38290"/>
    <lineage>
        <taxon>Bacteria</taxon>
        <taxon>Bacillati</taxon>
        <taxon>Actinomycetota</taxon>
        <taxon>Actinomycetes</taxon>
        <taxon>Mycobacteriales</taxon>
        <taxon>Corynebacteriaceae</taxon>
        <taxon>Corynebacterium</taxon>
    </lineage>
</organism>
<dbReference type="CDD" id="cd09022">
    <property type="entry name" value="Aldose_epim_Ec_YihR"/>
    <property type="match status" value="1"/>
</dbReference>
<reference evidence="2 3" key="1">
    <citation type="submission" date="2018-10" db="EMBL/GenBank/DDBJ databases">
        <title>Corynebacterium macginleyi genome sequencing and assembly of the type strain and two clinical samples.</title>
        <authorList>
            <person name="Bernier A.-M."/>
            <person name="Bernard K."/>
        </authorList>
    </citation>
    <scope>NUCLEOTIDE SEQUENCE [LARGE SCALE GENOMIC DNA]</scope>
    <source>
        <strain evidence="2 3">NML 120205</strain>
    </source>
</reference>
<evidence type="ECO:0000313" key="1">
    <source>
        <dbReference type="EMBL" id="MBM0244559.1"/>
    </source>
</evidence>
<dbReference type="RefSeq" id="WP_121927753.1">
    <property type="nucleotide sequence ID" value="NZ_JAACCB010000005.1"/>
</dbReference>
<accession>A0A3M0GGR9</accession>
<dbReference type="Pfam" id="PF01263">
    <property type="entry name" value="Aldose_epim"/>
    <property type="match status" value="1"/>
</dbReference>